<keyword evidence="9" id="KW-1185">Reference proteome</keyword>
<dbReference type="STRING" id="1159017.SAMN02927930_00344"/>
<keyword evidence="6" id="KW-0175">Coiled coil</keyword>
<comment type="subcellular location">
    <subcellularLocation>
        <location evidence="1">Cytoplasm</location>
        <location evidence="1">Nucleoid</location>
    </subcellularLocation>
</comment>
<dbReference type="GO" id="GO:0046983">
    <property type="term" value="F:protein dimerization activity"/>
    <property type="evidence" value="ECO:0007669"/>
    <property type="project" value="InterPro"/>
</dbReference>
<keyword evidence="3" id="KW-0963">Cytoplasm</keyword>
<evidence type="ECO:0000313" key="9">
    <source>
        <dbReference type="Proteomes" id="UP000199626"/>
    </source>
</evidence>
<dbReference type="GO" id="GO:0009295">
    <property type="term" value="C:nucleoid"/>
    <property type="evidence" value="ECO:0007669"/>
    <property type="project" value="UniProtKB-SubCell"/>
</dbReference>
<evidence type="ECO:0000259" key="7">
    <source>
        <dbReference type="SMART" id="SM00528"/>
    </source>
</evidence>
<dbReference type="RefSeq" id="WP_092591090.1">
    <property type="nucleotide sequence ID" value="NZ_FMXN01000001.1"/>
</dbReference>
<dbReference type="AlphaFoldDB" id="A0A1G6AGT2"/>
<dbReference type="PIRSF" id="PIRSF002096">
    <property type="entry name" value="HnS"/>
    <property type="match status" value="1"/>
</dbReference>
<dbReference type="GO" id="GO:0005829">
    <property type="term" value="C:cytosol"/>
    <property type="evidence" value="ECO:0007669"/>
    <property type="project" value="TreeGrafter"/>
</dbReference>
<comment type="similarity">
    <text evidence="2 5">Belongs to the histone-like protein H-NS family.</text>
</comment>
<dbReference type="GO" id="GO:0000976">
    <property type="term" value="F:transcription cis-regulatory region binding"/>
    <property type="evidence" value="ECO:0007669"/>
    <property type="project" value="TreeGrafter"/>
</dbReference>
<dbReference type="InterPro" id="IPR027454">
    <property type="entry name" value="Histone_HNS_N"/>
</dbReference>
<accession>A0A1G6AGT2</accession>
<feature type="coiled-coil region" evidence="6">
    <location>
        <begin position="23"/>
        <end position="67"/>
    </location>
</feature>
<dbReference type="SUPFAM" id="SSF81273">
    <property type="entry name" value="H-NS histone-like proteins"/>
    <property type="match status" value="2"/>
</dbReference>
<feature type="domain" description="DNA-binding protein H-NS-like C-terminal" evidence="7">
    <location>
        <begin position="88"/>
        <end position="135"/>
    </location>
</feature>
<dbReference type="PANTHER" id="PTHR38097">
    <property type="match status" value="1"/>
</dbReference>
<dbReference type="GO" id="GO:0003680">
    <property type="term" value="F:minor groove of adenine-thymine-rich DNA binding"/>
    <property type="evidence" value="ECO:0007669"/>
    <property type="project" value="TreeGrafter"/>
</dbReference>
<dbReference type="InterPro" id="IPR027444">
    <property type="entry name" value="H-NS_C_dom"/>
</dbReference>
<dbReference type="Proteomes" id="UP000199626">
    <property type="component" value="Unassembled WGS sequence"/>
</dbReference>
<sequence>MSDTLKILLHERRLKAAVKGLTIAELEAVKEKLERIIDDRREEEAEMLKMEEEKLRKVEEVKRLMDELGVGLTELVGEDVTPAVASTTRKRAPKPPKYAIIDAHGERITWTGQGRMPNALKAAIESGKSLEDFLIK</sequence>
<dbReference type="Pfam" id="PF00816">
    <property type="entry name" value="Histone_HNS"/>
    <property type="match status" value="1"/>
</dbReference>
<gene>
    <name evidence="8" type="ORF">SAMN02927930_00344</name>
</gene>
<evidence type="ECO:0000256" key="3">
    <source>
        <dbReference type="ARBA" id="ARBA00022490"/>
    </source>
</evidence>
<dbReference type="GO" id="GO:0001217">
    <property type="term" value="F:DNA-binding transcription repressor activity"/>
    <property type="evidence" value="ECO:0007669"/>
    <property type="project" value="TreeGrafter"/>
</dbReference>
<dbReference type="InterPro" id="IPR001801">
    <property type="entry name" value="Histone_HNS"/>
</dbReference>
<evidence type="ECO:0000256" key="5">
    <source>
        <dbReference type="PIRNR" id="PIRNR002096"/>
    </source>
</evidence>
<dbReference type="InterPro" id="IPR054180">
    <property type="entry name" value="H-NS-like_N"/>
</dbReference>
<dbReference type="OrthoDB" id="6088948at2"/>
<dbReference type="PANTHER" id="PTHR38097:SF2">
    <property type="entry name" value="DNA-BINDING PROTEIN STPA"/>
    <property type="match status" value="1"/>
</dbReference>
<dbReference type="GO" id="GO:0003681">
    <property type="term" value="F:bent DNA binding"/>
    <property type="evidence" value="ECO:0007669"/>
    <property type="project" value="TreeGrafter"/>
</dbReference>
<protein>
    <recommendedName>
        <fullName evidence="5">DNA-binding protein</fullName>
    </recommendedName>
</protein>
<dbReference type="Gene3D" id="1.10.287.1050">
    <property type="entry name" value="H-NS histone-like proteins"/>
    <property type="match status" value="1"/>
</dbReference>
<dbReference type="SMART" id="SM00528">
    <property type="entry name" value="HNS"/>
    <property type="match status" value="1"/>
</dbReference>
<keyword evidence="4 5" id="KW-0238">DNA-binding</keyword>
<dbReference type="Pfam" id="PF22470">
    <property type="entry name" value="Histone_HNS_N"/>
    <property type="match status" value="1"/>
</dbReference>
<evidence type="ECO:0000256" key="4">
    <source>
        <dbReference type="ARBA" id="ARBA00023125"/>
    </source>
</evidence>
<dbReference type="InterPro" id="IPR037150">
    <property type="entry name" value="H-NS_C_dom_sf"/>
</dbReference>
<dbReference type="Gene3D" id="4.10.430.10">
    <property type="entry name" value="Histone-like protein H-NS, C-terminal domain"/>
    <property type="match status" value="1"/>
</dbReference>
<proteinExistence type="inferred from homology"/>
<organism evidence="8 9">
    <name type="scientific">Pseudidiomarina indica</name>
    <dbReference type="NCBI Taxonomy" id="1159017"/>
    <lineage>
        <taxon>Bacteria</taxon>
        <taxon>Pseudomonadati</taxon>
        <taxon>Pseudomonadota</taxon>
        <taxon>Gammaproteobacteria</taxon>
        <taxon>Alteromonadales</taxon>
        <taxon>Idiomarinaceae</taxon>
        <taxon>Pseudidiomarina</taxon>
    </lineage>
</organism>
<dbReference type="EMBL" id="FMXN01000001">
    <property type="protein sequence ID" value="SDB07579.1"/>
    <property type="molecule type" value="Genomic_DNA"/>
</dbReference>
<evidence type="ECO:0000313" key="8">
    <source>
        <dbReference type="EMBL" id="SDB07579.1"/>
    </source>
</evidence>
<evidence type="ECO:0000256" key="2">
    <source>
        <dbReference type="ARBA" id="ARBA00010610"/>
    </source>
</evidence>
<dbReference type="GO" id="GO:0032993">
    <property type="term" value="C:protein-DNA complex"/>
    <property type="evidence" value="ECO:0007669"/>
    <property type="project" value="TreeGrafter"/>
</dbReference>
<evidence type="ECO:0000256" key="6">
    <source>
        <dbReference type="SAM" id="Coils"/>
    </source>
</evidence>
<reference evidence="9" key="1">
    <citation type="submission" date="2016-10" db="EMBL/GenBank/DDBJ databases">
        <authorList>
            <person name="Varghese N."/>
            <person name="Submissions S."/>
        </authorList>
    </citation>
    <scope>NUCLEOTIDE SEQUENCE [LARGE SCALE GENOMIC DNA]</scope>
    <source>
        <strain evidence="9">CGMCC 1.10824</strain>
    </source>
</reference>
<name>A0A1G6AGT2_9GAMM</name>
<dbReference type="GO" id="GO:0030527">
    <property type="term" value="F:structural constituent of chromatin"/>
    <property type="evidence" value="ECO:0007669"/>
    <property type="project" value="InterPro"/>
</dbReference>
<evidence type="ECO:0000256" key="1">
    <source>
        <dbReference type="ARBA" id="ARBA00004453"/>
    </source>
</evidence>